<keyword evidence="2" id="KW-1185">Reference proteome</keyword>
<reference evidence="1" key="1">
    <citation type="submission" date="2023-03" db="EMBL/GenBank/DDBJ databases">
        <title>Massive genome expansion in bonnet fungi (Mycena s.s.) driven by repeated elements and novel gene families across ecological guilds.</title>
        <authorList>
            <consortium name="Lawrence Berkeley National Laboratory"/>
            <person name="Harder C.B."/>
            <person name="Miyauchi S."/>
            <person name="Viragh M."/>
            <person name="Kuo A."/>
            <person name="Thoen E."/>
            <person name="Andreopoulos B."/>
            <person name="Lu D."/>
            <person name="Skrede I."/>
            <person name="Drula E."/>
            <person name="Henrissat B."/>
            <person name="Morin E."/>
            <person name="Kohler A."/>
            <person name="Barry K."/>
            <person name="LaButti K."/>
            <person name="Morin E."/>
            <person name="Salamov A."/>
            <person name="Lipzen A."/>
            <person name="Mereny Z."/>
            <person name="Hegedus B."/>
            <person name="Baldrian P."/>
            <person name="Stursova M."/>
            <person name="Weitz H."/>
            <person name="Taylor A."/>
            <person name="Grigoriev I.V."/>
            <person name="Nagy L.G."/>
            <person name="Martin F."/>
            <person name="Kauserud H."/>
        </authorList>
    </citation>
    <scope>NUCLEOTIDE SEQUENCE</scope>
    <source>
        <strain evidence="1">CBHHK002</strain>
    </source>
</reference>
<comment type="caution">
    <text evidence="1">The sequence shown here is derived from an EMBL/GenBank/DDBJ whole genome shotgun (WGS) entry which is preliminary data.</text>
</comment>
<protein>
    <submittedName>
        <fullName evidence="1">Uncharacterized protein</fullName>
    </submittedName>
</protein>
<accession>A0AAD7AG89</accession>
<evidence type="ECO:0000313" key="1">
    <source>
        <dbReference type="EMBL" id="KAJ7358023.1"/>
    </source>
</evidence>
<dbReference type="AlphaFoldDB" id="A0AAD7AG89"/>
<name>A0AAD7AG89_9AGAR</name>
<sequence length="409" mass="44286">MAKHKQQGSSKGEMQHQMEREIFNRQSISSKASPQALVMLGKAGMRSVERQACTAGMVAVKTILDRMQGGHGEHRSISQKASPTPAARLARTPAHPWFLVCPHHAGLPRDAPAFAVLGSAAHLRVPHHPILLPLVICAPSPAGPQFEFARRLTTANHSAIRSATHALARRTSHSTLHPVYSNSRTTPACTTHSAGALPHFELAHPHAPCPLCAPLACTYIPPYTPILPPSQRITSCSYVPQPPPTCAPMANTDTLPLHASIMLAFAPCSTCDVHLPAAAAPAQMSCVHTFVHAQCSHTPLAPWPWACDRMRAECRHYLAWLPSTLLHPGAPHCDDVVIHMHWISLDVVEPLVARRRLGCRTPLDLLVCALLERSLHPRALLLHGAEQTTPPHPARAFPLAHIVEGSILA</sequence>
<proteinExistence type="predicted"/>
<dbReference type="EMBL" id="JARIHO010000007">
    <property type="protein sequence ID" value="KAJ7358023.1"/>
    <property type="molecule type" value="Genomic_DNA"/>
</dbReference>
<dbReference type="Proteomes" id="UP001218218">
    <property type="component" value="Unassembled WGS sequence"/>
</dbReference>
<evidence type="ECO:0000313" key="2">
    <source>
        <dbReference type="Proteomes" id="UP001218218"/>
    </source>
</evidence>
<gene>
    <name evidence="1" type="ORF">DFH08DRAFT_1042784</name>
</gene>
<organism evidence="1 2">
    <name type="scientific">Mycena albidolilacea</name>
    <dbReference type="NCBI Taxonomy" id="1033008"/>
    <lineage>
        <taxon>Eukaryota</taxon>
        <taxon>Fungi</taxon>
        <taxon>Dikarya</taxon>
        <taxon>Basidiomycota</taxon>
        <taxon>Agaricomycotina</taxon>
        <taxon>Agaricomycetes</taxon>
        <taxon>Agaricomycetidae</taxon>
        <taxon>Agaricales</taxon>
        <taxon>Marasmiineae</taxon>
        <taxon>Mycenaceae</taxon>
        <taxon>Mycena</taxon>
    </lineage>
</organism>